<dbReference type="Gene3D" id="3.30.70.2760">
    <property type="match status" value="1"/>
</dbReference>
<dbReference type="GO" id="GO:0005634">
    <property type="term" value="C:nucleus"/>
    <property type="evidence" value="ECO:0007669"/>
    <property type="project" value="TreeGrafter"/>
</dbReference>
<dbReference type="PROSITE" id="PS00028">
    <property type="entry name" value="ZINC_FINGER_C2H2_1"/>
    <property type="match status" value="1"/>
</dbReference>
<dbReference type="Gene3D" id="1.10.3210.10">
    <property type="entry name" value="Hypothetical protein af1432"/>
    <property type="match status" value="1"/>
</dbReference>
<gene>
    <name evidence="3" type="ORF">CYY_001579</name>
</gene>
<dbReference type="PROSITE" id="PS51831">
    <property type="entry name" value="HD"/>
    <property type="match status" value="1"/>
</dbReference>
<accession>A0A8J4V7T4</accession>
<sequence>MSTTTIDQYTLFKDKLPEYSQEGFDNDYFEEKILEPLSSNVNFLERSSNVLSPTKHQSPIKISSPKPKSSNNDSSDEDDDNNSNAVGAYFCQLCKKRFQNENTWNTHIGSAKHIKLVKESKKKSSSATTTVSTPKGNNNTPTKDKKKSTDTSTPTKTTATTTTTGSNNKQQKESSFTFLATQKEELQKVLKIKSSKPNLACKSLFVIAKAYSQNHYVRDSAKCLHYILDVLSATATTTPSPTPTPTSTFHINTGNIYINATLSSKTNLFLARLCRLFDQQLSDINYIESFYKLNIITKEKLQSLATSLSNNTLDPLLLLNDWIGQITLHQQQVAAEVQDESSNNIDEEKEKKQQQIIAMYNMLNEVAGGLCFSKMNYQSIVLYLLSSSIAYAHQLMSQYHLAIKRIIKLLESSKQYHIVIDLIKNQLILNNNNNNKNNSNSDSNDSTTTLIPTPTIMTIIKYCLVIQDRIRLKDALLYLNNNRNCYDEQDETIQCITSIGQSYIDNDYNKLDDIKDEYVDDDEMEFDGPGFAPESTPPKFTIPHNFSSNLYQTPSTPSSQEYAYNLIKTSKIRKQSKIINDVVHGHMDVPDYILEFVDSEQFQRLRDLKQLGTTSFVFPCGTHTRFEHSLGVSHLAGKWIDKIKMTQPDLEITEDEQKFVRIAGLCHDLGHGPFSHAFESWANTLPTKRFHHEEMSVKMLNWLIDDKGLDYSTDDVKYISNLISGKNRPKERGFIYDIVANDRNSVDVDKFDYLARDSYYLGRSTVCDFTRLIEFSKVIDNEICFCSKEIYNLYELFHTRYSLHKLVYTHKVAKSIEFMISDAFSAADPYLNISDQLEDPHEFINLSDSLLRTIETSKVKELEKSRNIIKNIRNRNLYKFVDEIIVSSKNMPLELAQEIAKEGNGITVDDVIVQNLKLNYAFKDKDPVEHTHFYTRYDDSHKIKIKKEHASHLIPNTFQEERIRVFCRSKDKCEMVQKSFRKVLKNYSITPNPSFTVSPYKK</sequence>
<dbReference type="FunFam" id="1.10.3210.10:FF:000030">
    <property type="entry name" value="Deoxynucleoside triphosphate triphosphohydrolase SAMHD1 homolog"/>
    <property type="match status" value="1"/>
</dbReference>
<dbReference type="SUPFAM" id="SSF57667">
    <property type="entry name" value="beta-beta-alpha zinc fingers"/>
    <property type="match status" value="1"/>
</dbReference>
<dbReference type="GO" id="GO:0008832">
    <property type="term" value="F:dGTPase activity"/>
    <property type="evidence" value="ECO:0007669"/>
    <property type="project" value="TreeGrafter"/>
</dbReference>
<dbReference type="OrthoDB" id="9991235at2759"/>
<dbReference type="PANTHER" id="PTHR11373">
    <property type="entry name" value="DEOXYNUCLEOSIDE TRIPHOSPHATE TRIPHOSPHOHYDROLASE"/>
    <property type="match status" value="1"/>
</dbReference>
<dbReference type="SMART" id="SM00471">
    <property type="entry name" value="HDc"/>
    <property type="match status" value="1"/>
</dbReference>
<feature type="region of interest" description="Disordered" evidence="1">
    <location>
        <begin position="116"/>
        <end position="173"/>
    </location>
</feature>
<feature type="compositionally biased region" description="Low complexity" evidence="1">
    <location>
        <begin position="59"/>
        <end position="73"/>
    </location>
</feature>
<dbReference type="CDD" id="cd00077">
    <property type="entry name" value="HDc"/>
    <property type="match status" value="1"/>
</dbReference>
<dbReference type="Pfam" id="PF19276">
    <property type="entry name" value="HD_assoc_2"/>
    <property type="match status" value="1"/>
</dbReference>
<dbReference type="InterPro" id="IPR006674">
    <property type="entry name" value="HD_domain"/>
</dbReference>
<feature type="domain" description="HD" evidence="2">
    <location>
        <begin position="625"/>
        <end position="754"/>
    </location>
</feature>
<dbReference type="InterPro" id="IPR045509">
    <property type="entry name" value="HD_assoc_2"/>
</dbReference>
<proteinExistence type="predicted"/>
<dbReference type="GO" id="GO:0008270">
    <property type="term" value="F:zinc ion binding"/>
    <property type="evidence" value="ECO:0007669"/>
    <property type="project" value="InterPro"/>
</dbReference>
<dbReference type="SMART" id="SM00451">
    <property type="entry name" value="ZnF_U1"/>
    <property type="match status" value="1"/>
</dbReference>
<dbReference type="Pfam" id="PF01966">
    <property type="entry name" value="HD"/>
    <property type="match status" value="1"/>
</dbReference>
<reference evidence="3" key="1">
    <citation type="submission" date="2020-01" db="EMBL/GenBank/DDBJ databases">
        <title>Development of genomics and gene disruption for Polysphondylium violaceum indicates a role for the polyketide synthase stlB in stalk morphogenesis.</title>
        <authorList>
            <person name="Narita B."/>
            <person name="Kawabe Y."/>
            <person name="Kin K."/>
            <person name="Saito T."/>
            <person name="Gibbs R."/>
            <person name="Kuspa A."/>
            <person name="Muzny D."/>
            <person name="Queller D."/>
            <person name="Richards S."/>
            <person name="Strassman J."/>
            <person name="Sucgang R."/>
            <person name="Worley K."/>
            <person name="Schaap P."/>
        </authorList>
    </citation>
    <scope>NUCLEOTIDE SEQUENCE</scope>
    <source>
        <strain evidence="3">QSvi11</strain>
    </source>
</reference>
<dbReference type="EMBL" id="AJWJ01000038">
    <property type="protein sequence ID" value="KAF2077132.1"/>
    <property type="molecule type" value="Genomic_DNA"/>
</dbReference>
<dbReference type="GO" id="GO:0006203">
    <property type="term" value="P:dGTP catabolic process"/>
    <property type="evidence" value="ECO:0007669"/>
    <property type="project" value="TreeGrafter"/>
</dbReference>
<dbReference type="SUPFAM" id="SSF109604">
    <property type="entry name" value="HD-domain/PDEase-like"/>
    <property type="match status" value="1"/>
</dbReference>
<evidence type="ECO:0000259" key="2">
    <source>
        <dbReference type="PROSITE" id="PS51831"/>
    </source>
</evidence>
<feature type="compositionally biased region" description="Low complexity" evidence="1">
    <location>
        <begin position="150"/>
        <end position="169"/>
    </location>
</feature>
<dbReference type="AlphaFoldDB" id="A0A8J4V7T4"/>
<dbReference type="FunFam" id="3.30.70.2760:FF:000004">
    <property type="entry name" value="HD domain containing protein"/>
    <property type="match status" value="1"/>
</dbReference>
<evidence type="ECO:0000256" key="1">
    <source>
        <dbReference type="SAM" id="MobiDB-lite"/>
    </source>
</evidence>
<dbReference type="GO" id="GO:0003676">
    <property type="term" value="F:nucleic acid binding"/>
    <property type="evidence" value="ECO:0007669"/>
    <property type="project" value="InterPro"/>
</dbReference>
<dbReference type="InterPro" id="IPR036236">
    <property type="entry name" value="Znf_C2H2_sf"/>
</dbReference>
<name>A0A8J4V7T4_9MYCE</name>
<dbReference type="PANTHER" id="PTHR11373:SF4">
    <property type="entry name" value="DEOXYNUCLEOSIDE TRIPHOSPHATE TRIPHOSPHOHYDROLASE SAMHD1"/>
    <property type="match status" value="1"/>
</dbReference>
<dbReference type="Gene3D" id="3.30.160.60">
    <property type="entry name" value="Classic Zinc Finger"/>
    <property type="match status" value="1"/>
</dbReference>
<evidence type="ECO:0000313" key="3">
    <source>
        <dbReference type="EMBL" id="KAF2077132.1"/>
    </source>
</evidence>
<feature type="region of interest" description="Disordered" evidence="1">
    <location>
        <begin position="50"/>
        <end position="81"/>
    </location>
</feature>
<protein>
    <recommendedName>
        <fullName evidence="2">HD domain-containing protein</fullName>
    </recommendedName>
</protein>
<dbReference type="InterPro" id="IPR003604">
    <property type="entry name" value="Matrin/U1-like-C_Znf_C2H2"/>
</dbReference>
<dbReference type="Proteomes" id="UP000695562">
    <property type="component" value="Unassembled WGS sequence"/>
</dbReference>
<evidence type="ECO:0000313" key="4">
    <source>
        <dbReference type="Proteomes" id="UP000695562"/>
    </source>
</evidence>
<organism evidence="3 4">
    <name type="scientific">Polysphondylium violaceum</name>
    <dbReference type="NCBI Taxonomy" id="133409"/>
    <lineage>
        <taxon>Eukaryota</taxon>
        <taxon>Amoebozoa</taxon>
        <taxon>Evosea</taxon>
        <taxon>Eumycetozoa</taxon>
        <taxon>Dictyostelia</taxon>
        <taxon>Dictyosteliales</taxon>
        <taxon>Dictyosteliaceae</taxon>
        <taxon>Polysphondylium</taxon>
    </lineage>
</organism>
<dbReference type="InterPro" id="IPR013087">
    <property type="entry name" value="Znf_C2H2_type"/>
</dbReference>
<feature type="compositionally biased region" description="Low complexity" evidence="1">
    <location>
        <begin position="125"/>
        <end position="141"/>
    </location>
</feature>
<dbReference type="InterPro" id="IPR050135">
    <property type="entry name" value="dGTPase-like"/>
</dbReference>
<keyword evidence="4" id="KW-1185">Reference proteome</keyword>
<dbReference type="Pfam" id="PF12874">
    <property type="entry name" value="zf-met"/>
    <property type="match status" value="1"/>
</dbReference>
<comment type="caution">
    <text evidence="3">The sequence shown here is derived from an EMBL/GenBank/DDBJ whole genome shotgun (WGS) entry which is preliminary data.</text>
</comment>
<dbReference type="InterPro" id="IPR003607">
    <property type="entry name" value="HD/PDEase_dom"/>
</dbReference>